<evidence type="ECO:0000313" key="1">
    <source>
        <dbReference type="EMBL" id="GIZ50572.1"/>
    </source>
</evidence>
<dbReference type="Proteomes" id="UP000887222">
    <property type="component" value="Unassembled WGS sequence"/>
</dbReference>
<name>A0ABQ4Q0P7_9BURK</name>
<evidence type="ECO:0008006" key="3">
    <source>
        <dbReference type="Google" id="ProtNLM"/>
    </source>
</evidence>
<organism evidence="1 2">
    <name type="scientific">Noviherbaspirillum aridicola</name>
    <dbReference type="NCBI Taxonomy" id="2849687"/>
    <lineage>
        <taxon>Bacteria</taxon>
        <taxon>Pseudomonadati</taxon>
        <taxon>Pseudomonadota</taxon>
        <taxon>Betaproteobacteria</taxon>
        <taxon>Burkholderiales</taxon>
        <taxon>Oxalobacteraceae</taxon>
        <taxon>Noviherbaspirillum</taxon>
    </lineage>
</organism>
<proteinExistence type="predicted"/>
<evidence type="ECO:0000313" key="2">
    <source>
        <dbReference type="Proteomes" id="UP000887222"/>
    </source>
</evidence>
<reference evidence="1 2" key="1">
    <citation type="journal article" date="2022" name="Int. J. Syst. Evol. Microbiol.">
        <title>Noviherbaspirillum aridicola sp. nov., isolated from an arid soil in Pakistan.</title>
        <authorList>
            <person name="Khan I.U."/>
            <person name="Saqib M."/>
            <person name="Amin A."/>
            <person name="Hussain F."/>
            <person name="Li L."/>
            <person name="Liu Y.H."/>
            <person name="Fang B.Z."/>
            <person name="Ahmed I."/>
            <person name="Li W.J."/>
        </authorList>
    </citation>
    <scope>NUCLEOTIDE SEQUENCE [LARGE SCALE GENOMIC DNA]</scope>
    <source>
        <strain evidence="1 2">NCCP-691</strain>
    </source>
</reference>
<gene>
    <name evidence="1" type="ORF">NCCP691_05860</name>
</gene>
<comment type="caution">
    <text evidence="1">The sequence shown here is derived from an EMBL/GenBank/DDBJ whole genome shotgun (WGS) entry which is preliminary data.</text>
</comment>
<dbReference type="EMBL" id="BPMK01000002">
    <property type="protein sequence ID" value="GIZ50572.1"/>
    <property type="molecule type" value="Genomic_DNA"/>
</dbReference>
<keyword evidence="2" id="KW-1185">Reference proteome</keyword>
<protein>
    <recommendedName>
        <fullName evidence="3">VCBS repeat protein</fullName>
    </recommendedName>
</protein>
<sequence length="262" mass="30145">MNPLENRKSRQNLGLIALIALLIALPGRPAGVDARRATAEPEWALHPPDCKRDKVAWARFDPYGRWMDSFDKNWRNDLKQVELYKKNKDAWHAAWLKEDVVDTTWIDIDGDGWCDVITSAHRESYTTFSGKPILLKEPRGIYLRTKDGFKSMLPGSNTGEFEGSSITVYWDLKERSAVLIKRVFQGNLISAGDDQENQFHLRHMLRGAFTSLAAGKQNVYQDYYVEVEPLLYNGVLPDEVARRIWEEEARRAGVQDLFTWSK</sequence>
<dbReference type="RefSeq" id="WP_220806743.1">
    <property type="nucleotide sequence ID" value="NZ_BPMK01000002.1"/>
</dbReference>
<accession>A0ABQ4Q0P7</accession>